<sequence length="114" mass="13462">MKKRNPIVKGTSVDEQTRCRHYHSPVDVVAIKFYCCDDYYACYYCHQEKVKHSPEKWPREEWSTPAILCGQCKTELSINIYMGVNQCPNCEHPFNTNCSYHYHLYFDINKRTGG</sequence>
<dbReference type="PANTHER" id="PTHR28082:SF1">
    <property type="entry name" value="HELPER OF TIM PROTEIN 13"/>
    <property type="match status" value="1"/>
</dbReference>
<dbReference type="GO" id="GO:0008270">
    <property type="term" value="F:zinc ion binding"/>
    <property type="evidence" value="ECO:0007669"/>
    <property type="project" value="UniProtKB-KW"/>
</dbReference>
<comment type="caution">
    <text evidence="5">The sequence shown here is derived from an EMBL/GenBank/DDBJ whole genome shotgun (WGS) entry which is preliminary data.</text>
</comment>
<keyword evidence="3" id="KW-0862">Zinc</keyword>
<keyword evidence="2" id="KW-0863">Zinc-finger</keyword>
<reference evidence="5 6" key="1">
    <citation type="journal article" date="2005" name="Int. J. Syst. Evol. Microbiol.">
        <title>Halobacillus yeomjeoni sp. nov., isolated from a marine solar saltern in Korea.</title>
        <authorList>
            <person name="Yoon J.H."/>
            <person name="Kang S.J."/>
            <person name="Lee C.H."/>
            <person name="Oh H.W."/>
            <person name="Oh T.K."/>
        </authorList>
    </citation>
    <scope>NUCLEOTIDE SEQUENCE [LARGE SCALE GENOMIC DNA]</scope>
    <source>
        <strain evidence="5 6">KCTC 3957</strain>
    </source>
</reference>
<feature type="domain" description="CHY-type" evidence="4">
    <location>
        <begin position="12"/>
        <end position="92"/>
    </location>
</feature>
<dbReference type="InterPro" id="IPR037274">
    <property type="entry name" value="Znf_CHY_sf"/>
</dbReference>
<dbReference type="GO" id="GO:0045041">
    <property type="term" value="P:protein import into mitochondrial intermembrane space"/>
    <property type="evidence" value="ECO:0007669"/>
    <property type="project" value="TreeGrafter"/>
</dbReference>
<dbReference type="PANTHER" id="PTHR28082">
    <property type="entry name" value="ZINC FINGER PROTEIN"/>
    <property type="match status" value="1"/>
</dbReference>
<dbReference type="PROSITE" id="PS51266">
    <property type="entry name" value="ZF_CHY"/>
    <property type="match status" value="1"/>
</dbReference>
<organism evidence="5 6">
    <name type="scientific">Halobacillus yeomjeoni</name>
    <dbReference type="NCBI Taxonomy" id="311194"/>
    <lineage>
        <taxon>Bacteria</taxon>
        <taxon>Bacillati</taxon>
        <taxon>Bacillota</taxon>
        <taxon>Bacilli</taxon>
        <taxon>Bacillales</taxon>
        <taxon>Bacillaceae</taxon>
        <taxon>Halobacillus</taxon>
    </lineage>
</organism>
<dbReference type="PIRSF" id="PIRSF017292">
    <property type="entry name" value="UCP017292_Znf_CHY"/>
    <property type="match status" value="1"/>
</dbReference>
<name>A0A931HXM5_9BACI</name>
<gene>
    <name evidence="5" type="ORF">H0267_13790</name>
</gene>
<proteinExistence type="predicted"/>
<dbReference type="RefSeq" id="WP_197317928.1">
    <property type="nucleotide sequence ID" value="NZ_JADZSC010000003.1"/>
</dbReference>
<dbReference type="EMBL" id="JADZSC010000003">
    <property type="protein sequence ID" value="MBH0231295.1"/>
    <property type="molecule type" value="Genomic_DNA"/>
</dbReference>
<evidence type="ECO:0000313" key="5">
    <source>
        <dbReference type="EMBL" id="MBH0231295.1"/>
    </source>
</evidence>
<evidence type="ECO:0000256" key="2">
    <source>
        <dbReference type="ARBA" id="ARBA00022771"/>
    </source>
</evidence>
<keyword evidence="1" id="KW-0479">Metal-binding</keyword>
<dbReference type="InterPro" id="IPR008913">
    <property type="entry name" value="Znf_CHY"/>
</dbReference>
<dbReference type="SUPFAM" id="SSF161219">
    <property type="entry name" value="CHY zinc finger-like"/>
    <property type="match status" value="1"/>
</dbReference>
<keyword evidence="6" id="KW-1185">Reference proteome</keyword>
<dbReference type="Pfam" id="PF05495">
    <property type="entry name" value="zf-CHY"/>
    <property type="match status" value="1"/>
</dbReference>
<evidence type="ECO:0000256" key="3">
    <source>
        <dbReference type="ARBA" id="ARBA00022833"/>
    </source>
</evidence>
<dbReference type="InterPro" id="IPR016694">
    <property type="entry name" value="UCP017292"/>
</dbReference>
<evidence type="ECO:0000256" key="1">
    <source>
        <dbReference type="ARBA" id="ARBA00022723"/>
    </source>
</evidence>
<dbReference type="Proteomes" id="UP000614490">
    <property type="component" value="Unassembled WGS sequence"/>
</dbReference>
<accession>A0A931HXM5</accession>
<evidence type="ECO:0000259" key="4">
    <source>
        <dbReference type="PROSITE" id="PS51266"/>
    </source>
</evidence>
<dbReference type="InterPro" id="IPR052604">
    <property type="entry name" value="Mito_Tim_assembly_helper"/>
</dbReference>
<dbReference type="AlphaFoldDB" id="A0A931HXM5"/>
<protein>
    <recommendedName>
        <fullName evidence="4">CHY-type domain-containing protein</fullName>
    </recommendedName>
</protein>
<evidence type="ECO:0000313" key="6">
    <source>
        <dbReference type="Proteomes" id="UP000614490"/>
    </source>
</evidence>